<dbReference type="Pfam" id="PF02447">
    <property type="entry name" value="GntP_permease"/>
    <property type="match status" value="1"/>
</dbReference>
<evidence type="ECO:0000256" key="8">
    <source>
        <dbReference type="SAM" id="Phobius"/>
    </source>
</evidence>
<accession>A0A7J9UWJ1</accession>
<sequence length="480" mass="48287">MVPSSAPGVVLAAGGAAGGAATAGSSRLILATVLAIAAVVVLITWAKINPFLALMIGSAVLAIASGFNLDDAVTSFAKGVGDTFGSVGVLVALGAIIGKLLIDSGGAAQVVDRIVSRFTGGALPWAMAGAAALVGLPMFFEIGVVLLIPIVLMVARRARVPVLLVGIPALAGLSVLHGMVPPHPGPLVAISALKADLGLTLAFGLICAIPTVIIAGPLFGRVVAHVGPREITPDSPMFAELQAAAGTREAPGSEERLRRTPSFWVTVGTVLLPVVLMLARAVAEIVSAKGNPVHDALFVLGEPVVALLLATLVAMFTMGYSVGAGRGGVGDTINASLPPMAGTLLIIAAGGGFKQTLVDSGVGKLIASYATGAHLSVLLLGWAVAVLIRLATGSATVATITAAGIVAPLAAQLTPAHLALLVIAVGSGSLFFSHVNDVGFWMVKQYFGMTVKQTILSWSLMETVISVCGLVFAVLLSLAV</sequence>
<evidence type="ECO:0000256" key="7">
    <source>
        <dbReference type="ARBA" id="ARBA00049663"/>
    </source>
</evidence>
<dbReference type="NCBIfam" id="TIGR00791">
    <property type="entry name" value="gntP"/>
    <property type="match status" value="1"/>
</dbReference>
<feature type="transmembrane region" description="Helical" evidence="8">
    <location>
        <begin position="455"/>
        <end position="479"/>
    </location>
</feature>
<name>A0A7J9UWJ1_9MICO</name>
<keyword evidence="2" id="KW-0813">Transport</keyword>
<feature type="transmembrane region" description="Helical" evidence="8">
    <location>
        <begin position="114"/>
        <end position="132"/>
    </location>
</feature>
<evidence type="ECO:0000256" key="2">
    <source>
        <dbReference type="ARBA" id="ARBA00022448"/>
    </source>
</evidence>
<feature type="transmembrane region" description="Helical" evidence="8">
    <location>
        <begin position="263"/>
        <end position="283"/>
    </location>
</feature>
<evidence type="ECO:0000256" key="5">
    <source>
        <dbReference type="ARBA" id="ARBA00022989"/>
    </source>
</evidence>
<evidence type="ECO:0000313" key="10">
    <source>
        <dbReference type="Proteomes" id="UP000429644"/>
    </source>
</evidence>
<keyword evidence="6 8" id="KW-0472">Membrane</keyword>
<feature type="transmembrane region" description="Helical" evidence="8">
    <location>
        <begin position="419"/>
        <end position="443"/>
    </location>
</feature>
<keyword evidence="4 8" id="KW-0812">Transmembrane</keyword>
<evidence type="ECO:0000256" key="3">
    <source>
        <dbReference type="ARBA" id="ARBA00022475"/>
    </source>
</evidence>
<proteinExistence type="inferred from homology"/>
<dbReference type="EMBL" id="WHPD01002133">
    <property type="protein sequence ID" value="MPV88978.1"/>
    <property type="molecule type" value="Genomic_DNA"/>
</dbReference>
<dbReference type="PANTHER" id="PTHR30354">
    <property type="entry name" value="GNT FAMILY GLUCONATE TRANSPORTER"/>
    <property type="match status" value="1"/>
</dbReference>
<feature type="transmembrane region" description="Helical" evidence="8">
    <location>
        <begin position="395"/>
        <end position="413"/>
    </location>
</feature>
<feature type="transmembrane region" description="Helical" evidence="8">
    <location>
        <begin position="200"/>
        <end position="219"/>
    </location>
</feature>
<feature type="transmembrane region" description="Helical" evidence="8">
    <location>
        <begin position="162"/>
        <end position="180"/>
    </location>
</feature>
<dbReference type="OrthoDB" id="4325159at2"/>
<comment type="caution">
    <text evidence="9">The sequence shown here is derived from an EMBL/GenBank/DDBJ whole genome shotgun (WGS) entry which is preliminary data.</text>
</comment>
<feature type="transmembrane region" description="Helical" evidence="8">
    <location>
        <begin position="51"/>
        <end position="69"/>
    </location>
</feature>
<dbReference type="GO" id="GO:0015128">
    <property type="term" value="F:gluconate transmembrane transporter activity"/>
    <property type="evidence" value="ECO:0007669"/>
    <property type="project" value="InterPro"/>
</dbReference>
<keyword evidence="5 8" id="KW-1133">Transmembrane helix</keyword>
<evidence type="ECO:0000256" key="4">
    <source>
        <dbReference type="ARBA" id="ARBA00022692"/>
    </source>
</evidence>
<feature type="transmembrane region" description="Helical" evidence="8">
    <location>
        <begin position="84"/>
        <end position="102"/>
    </location>
</feature>
<dbReference type="Proteomes" id="UP000429644">
    <property type="component" value="Unassembled WGS sequence"/>
</dbReference>
<protein>
    <submittedName>
        <fullName evidence="9">Gluconate transporter</fullName>
    </submittedName>
</protein>
<dbReference type="RefSeq" id="WP_152231671.1">
    <property type="nucleotide sequence ID" value="NZ_BAAAOT010000019.1"/>
</dbReference>
<feature type="transmembrane region" description="Helical" evidence="8">
    <location>
        <begin position="303"/>
        <end position="323"/>
    </location>
</feature>
<comment type="similarity">
    <text evidence="7">Belongs to the GntP permease family.</text>
</comment>
<dbReference type="GO" id="GO:0005886">
    <property type="term" value="C:plasma membrane"/>
    <property type="evidence" value="ECO:0007669"/>
    <property type="project" value="UniProtKB-SubCell"/>
</dbReference>
<feature type="transmembrane region" description="Helical" evidence="8">
    <location>
        <begin position="28"/>
        <end position="46"/>
    </location>
</feature>
<evidence type="ECO:0000313" key="9">
    <source>
        <dbReference type="EMBL" id="MPV88978.1"/>
    </source>
</evidence>
<dbReference type="AlphaFoldDB" id="A0A7J9UWJ1"/>
<gene>
    <name evidence="9" type="ORF">GB882_09885</name>
</gene>
<comment type="subcellular location">
    <subcellularLocation>
        <location evidence="1">Cell membrane</location>
        <topology evidence="1">Multi-pass membrane protein</topology>
    </subcellularLocation>
</comment>
<feature type="transmembrane region" description="Helical" evidence="8">
    <location>
        <begin position="365"/>
        <end position="388"/>
    </location>
</feature>
<organism evidence="9 10">
    <name type="scientific">Georgenia ruanii</name>
    <dbReference type="NCBI Taxonomy" id="348442"/>
    <lineage>
        <taxon>Bacteria</taxon>
        <taxon>Bacillati</taxon>
        <taxon>Actinomycetota</taxon>
        <taxon>Actinomycetes</taxon>
        <taxon>Micrococcales</taxon>
        <taxon>Bogoriellaceae</taxon>
        <taxon>Georgenia</taxon>
    </lineage>
</organism>
<feature type="transmembrane region" description="Helical" evidence="8">
    <location>
        <begin position="335"/>
        <end position="353"/>
    </location>
</feature>
<reference evidence="9 10" key="1">
    <citation type="submission" date="2019-10" db="EMBL/GenBank/DDBJ databases">
        <title>Georgenia wutianyii sp. nov. and Georgenia yuyongxinii sp. nov. isolated from plateau pika (Ochotona curzoniae) in the Qinghai-Tibet plateau of China.</title>
        <authorList>
            <person name="Tian Z."/>
        </authorList>
    </citation>
    <scope>NUCLEOTIDE SEQUENCE [LARGE SCALE GENOMIC DNA]</scope>
    <source>
        <strain evidence="9 10">JCM 15130</strain>
    </source>
</reference>
<dbReference type="InterPro" id="IPR003474">
    <property type="entry name" value="Glcn_transporter"/>
</dbReference>
<evidence type="ECO:0000256" key="6">
    <source>
        <dbReference type="ARBA" id="ARBA00023136"/>
    </source>
</evidence>
<keyword evidence="3" id="KW-1003">Cell membrane</keyword>
<keyword evidence="10" id="KW-1185">Reference proteome</keyword>
<dbReference type="PANTHER" id="PTHR30354:SF22">
    <property type="entry name" value="HIGH-AFFINITY GLUCONATE TRANSPORTER"/>
    <property type="match status" value="1"/>
</dbReference>
<evidence type="ECO:0000256" key="1">
    <source>
        <dbReference type="ARBA" id="ARBA00004651"/>
    </source>
</evidence>
<feature type="transmembrane region" description="Helical" evidence="8">
    <location>
        <begin position="138"/>
        <end position="155"/>
    </location>
</feature>
<dbReference type="PIRSF" id="PIRSF002746">
    <property type="entry name" value="Gluconate_transporter"/>
    <property type="match status" value="1"/>
</dbReference>